<evidence type="ECO:0000313" key="2">
    <source>
        <dbReference type="EMBL" id="TCU80274.1"/>
    </source>
</evidence>
<evidence type="ECO:0000313" key="3">
    <source>
        <dbReference type="Proteomes" id="UP000255108"/>
    </source>
</evidence>
<accession>A0A377Q5V7</accession>
<dbReference type="EMBL" id="SMBT01000030">
    <property type="protein sequence ID" value="TCU80274.1"/>
    <property type="molecule type" value="Genomic_DNA"/>
</dbReference>
<evidence type="ECO:0000313" key="4">
    <source>
        <dbReference type="Proteomes" id="UP000295794"/>
    </source>
</evidence>
<reference evidence="1 3" key="1">
    <citation type="submission" date="2018-06" db="EMBL/GenBank/DDBJ databases">
        <authorList>
            <consortium name="Pathogen Informatics"/>
            <person name="Doyle S."/>
        </authorList>
    </citation>
    <scope>NUCLEOTIDE SEQUENCE [LARGE SCALE GENOMIC DNA]</scope>
    <source>
        <strain evidence="1 3">NCTC11159</strain>
    </source>
</reference>
<name>A0A377Q5V7_9NEIS</name>
<dbReference type="RefSeq" id="WP_132038794.1">
    <property type="nucleotide sequence ID" value="NZ_CAWOLO010000030.1"/>
</dbReference>
<reference evidence="2 4" key="2">
    <citation type="submission" date="2019-03" db="EMBL/GenBank/DDBJ databases">
        <title>Genomic Encyclopedia of Type Strains, Phase IV (KMG-IV): sequencing the most valuable type-strain genomes for metagenomic binning, comparative biology and taxonomic classification.</title>
        <authorList>
            <person name="Goeker M."/>
        </authorList>
    </citation>
    <scope>NUCLEOTIDE SEQUENCE [LARGE SCALE GENOMIC DNA]</scope>
    <source>
        <strain evidence="2 4">DSM 3764</strain>
    </source>
</reference>
<sequence>MNIVPISPVSMSLDSSMPIAEPSMGLAERASQAFARMSVNADMRRGAVTDGINSAAVTDPAQLYEMQKAIADYTLDMSLASVLARKVVGALETLIKAQ</sequence>
<organism evidence="1 3">
    <name type="scientific">Iodobacter fluviatilis</name>
    <dbReference type="NCBI Taxonomy" id="537"/>
    <lineage>
        <taxon>Bacteria</taxon>
        <taxon>Pseudomonadati</taxon>
        <taxon>Pseudomonadota</taxon>
        <taxon>Betaproteobacteria</taxon>
        <taxon>Neisseriales</taxon>
        <taxon>Chitinibacteraceae</taxon>
        <taxon>Iodobacter</taxon>
    </lineage>
</organism>
<dbReference type="EMBL" id="UGHR01000001">
    <property type="protein sequence ID" value="STQ90187.1"/>
    <property type="molecule type" value="Genomic_DNA"/>
</dbReference>
<protein>
    <submittedName>
        <fullName evidence="1">Type III secretion system needle complex protein PrgJ</fullName>
    </submittedName>
</protein>
<dbReference type="InterPro" id="IPR047754">
    <property type="entry name" value="T3SS_SctI-like"/>
</dbReference>
<dbReference type="AlphaFoldDB" id="A0A377Q5V7"/>
<dbReference type="Proteomes" id="UP000255108">
    <property type="component" value="Unassembled WGS sequence"/>
</dbReference>
<gene>
    <name evidence="2" type="ORF">EV682_13013</name>
    <name evidence="1" type="ORF">NCTC11159_01250</name>
</gene>
<dbReference type="Proteomes" id="UP000295794">
    <property type="component" value="Unassembled WGS sequence"/>
</dbReference>
<keyword evidence="4" id="KW-1185">Reference proteome</keyword>
<dbReference type="OrthoDB" id="9181359at2"/>
<proteinExistence type="predicted"/>
<dbReference type="NCBIfam" id="NF038054">
    <property type="entry name" value="T3SS_SctI"/>
    <property type="match status" value="1"/>
</dbReference>
<evidence type="ECO:0000313" key="1">
    <source>
        <dbReference type="EMBL" id="STQ90187.1"/>
    </source>
</evidence>